<evidence type="ECO:0000313" key="2">
    <source>
        <dbReference type="EMBL" id="ARF09975.1"/>
    </source>
</evidence>
<protein>
    <submittedName>
        <fullName evidence="2">AAA domain protein</fullName>
    </submittedName>
</protein>
<sequence>MKKTFVINFISGPSSGKTTLSALLFAKLKLKKKYSVEYVQEYAKHLVWTKQFDILNNQYYVTQYQYKLLKQMNGVVDFIITDGPLIQGMYYNMHNRDNISNVEKTEKYIVDCHSEFNNINIFLSRGNYEYETQGRLQNEEEAKEIDVILKHLLKQKHIDFIIFDANADDTNINKIIEYIEKVVENDNL</sequence>
<dbReference type="SUPFAM" id="SSF52540">
    <property type="entry name" value="P-loop containing nucleoside triphosphate hydrolases"/>
    <property type="match status" value="1"/>
</dbReference>
<evidence type="ECO:0000259" key="1">
    <source>
        <dbReference type="Pfam" id="PF13521"/>
    </source>
</evidence>
<dbReference type="Pfam" id="PF13521">
    <property type="entry name" value="AAA_28"/>
    <property type="match status" value="1"/>
</dbReference>
<dbReference type="Gene3D" id="3.40.50.300">
    <property type="entry name" value="P-loop containing nucleotide triphosphate hydrolases"/>
    <property type="match status" value="1"/>
</dbReference>
<dbReference type="EMBL" id="KY684090">
    <property type="protein sequence ID" value="ARF09975.1"/>
    <property type="molecule type" value="Genomic_DNA"/>
</dbReference>
<gene>
    <name evidence="2" type="ORF">Indivirus_6_41</name>
</gene>
<feature type="domain" description="NadR/Ttd14 AAA" evidence="1">
    <location>
        <begin position="7"/>
        <end position="163"/>
    </location>
</feature>
<accession>A0A1V0SE31</accession>
<dbReference type="InterPro" id="IPR027417">
    <property type="entry name" value="P-loop_NTPase"/>
</dbReference>
<proteinExistence type="predicted"/>
<name>A0A1V0SE31_9VIRU</name>
<reference evidence="2" key="1">
    <citation type="journal article" date="2017" name="Science">
        <title>Giant viruses with an expanded complement of translation system components.</title>
        <authorList>
            <person name="Schulz F."/>
            <person name="Yutin N."/>
            <person name="Ivanova N.N."/>
            <person name="Ortega D.R."/>
            <person name="Lee T.K."/>
            <person name="Vierheilig J."/>
            <person name="Daims H."/>
            <person name="Horn M."/>
            <person name="Wagner M."/>
            <person name="Jensen G.J."/>
            <person name="Kyrpides N.C."/>
            <person name="Koonin E.V."/>
            <person name="Woyke T."/>
        </authorList>
    </citation>
    <scope>NUCLEOTIDE SEQUENCE</scope>
    <source>
        <strain evidence="2">ILV1</strain>
    </source>
</reference>
<organism evidence="2">
    <name type="scientific">Indivirus ILV1</name>
    <dbReference type="NCBI Taxonomy" id="1977633"/>
    <lineage>
        <taxon>Viruses</taxon>
        <taxon>Varidnaviria</taxon>
        <taxon>Bamfordvirae</taxon>
        <taxon>Nucleocytoviricota</taxon>
        <taxon>Megaviricetes</taxon>
        <taxon>Imitervirales</taxon>
        <taxon>Mimiviridae</taxon>
        <taxon>Klosneuvirinae</taxon>
        <taxon>Indivirus</taxon>
    </lineage>
</organism>
<dbReference type="InterPro" id="IPR038727">
    <property type="entry name" value="NadR/Ttd14_AAA_dom"/>
</dbReference>